<accession>A0A644XZU5</accession>
<dbReference type="PANTHER" id="PTHR22789">
    <property type="entry name" value="FUCULOSE PHOSPHATE ALDOLASE"/>
    <property type="match status" value="1"/>
</dbReference>
<feature type="domain" description="Class II aldolase/adducin N-terminal" evidence="3">
    <location>
        <begin position="9"/>
        <end position="186"/>
    </location>
</feature>
<protein>
    <submittedName>
        <fullName evidence="4">3-oxo-tetronate 4-phosphate decarboxylase</fullName>
        <ecNumber evidence="4">4.1.1.104</ecNumber>
    </submittedName>
</protein>
<organism evidence="4">
    <name type="scientific">bioreactor metagenome</name>
    <dbReference type="NCBI Taxonomy" id="1076179"/>
    <lineage>
        <taxon>unclassified sequences</taxon>
        <taxon>metagenomes</taxon>
        <taxon>ecological metagenomes</taxon>
    </lineage>
</organism>
<dbReference type="Pfam" id="PF00596">
    <property type="entry name" value="Aldolase_II"/>
    <property type="match status" value="1"/>
</dbReference>
<dbReference type="Gene3D" id="3.40.225.10">
    <property type="entry name" value="Class II aldolase/adducin N-terminal domain"/>
    <property type="match status" value="1"/>
</dbReference>
<evidence type="ECO:0000259" key="3">
    <source>
        <dbReference type="SMART" id="SM01007"/>
    </source>
</evidence>
<keyword evidence="2 4" id="KW-0456">Lyase</keyword>
<sequence>MESLQSVREEICRVGRLLYDRGYVVSNDGNISARVGENRILITPSGVSKGRLEPDMLVLTDLEGRVLAGDRYPSSESKMHYRVYEKREDAFAVVHAHPPISTAWAVCRRPLKEPYLAEMVLGLGGEVPVTEFAMLSTEEVPRSIEPFLPDKNAVLLANHGVLTWGEGLWQAFDRMEVVEHTAKICLNVSLLGGGVPLDEQQVQTLLSMRANYQKLAGKRG</sequence>
<proteinExistence type="predicted"/>
<dbReference type="PANTHER" id="PTHR22789:SF0">
    <property type="entry name" value="3-OXO-TETRONATE 4-PHOSPHATE DECARBOXYLASE-RELATED"/>
    <property type="match status" value="1"/>
</dbReference>
<dbReference type="InterPro" id="IPR036409">
    <property type="entry name" value="Aldolase_II/adducin_N_sf"/>
</dbReference>
<evidence type="ECO:0000313" key="4">
    <source>
        <dbReference type="EMBL" id="MPM21760.1"/>
    </source>
</evidence>
<dbReference type="GO" id="GO:0016832">
    <property type="term" value="F:aldehyde-lyase activity"/>
    <property type="evidence" value="ECO:0007669"/>
    <property type="project" value="TreeGrafter"/>
</dbReference>
<keyword evidence="1" id="KW-0479">Metal-binding</keyword>
<name>A0A644XZU5_9ZZZZ</name>
<dbReference type="EMBL" id="VSSQ01003659">
    <property type="protein sequence ID" value="MPM21760.1"/>
    <property type="molecule type" value="Genomic_DNA"/>
</dbReference>
<dbReference type="GO" id="GO:0019323">
    <property type="term" value="P:pentose catabolic process"/>
    <property type="evidence" value="ECO:0007669"/>
    <property type="project" value="TreeGrafter"/>
</dbReference>
<dbReference type="AlphaFoldDB" id="A0A644XZU5"/>
<dbReference type="GO" id="GO:0005829">
    <property type="term" value="C:cytosol"/>
    <property type="evidence" value="ECO:0007669"/>
    <property type="project" value="TreeGrafter"/>
</dbReference>
<comment type="caution">
    <text evidence="4">The sequence shown here is derived from an EMBL/GenBank/DDBJ whole genome shotgun (WGS) entry which is preliminary data.</text>
</comment>
<dbReference type="EC" id="4.1.1.104" evidence="4"/>
<dbReference type="GO" id="GO:0046872">
    <property type="term" value="F:metal ion binding"/>
    <property type="evidence" value="ECO:0007669"/>
    <property type="project" value="UniProtKB-KW"/>
</dbReference>
<dbReference type="SMART" id="SM01007">
    <property type="entry name" value="Aldolase_II"/>
    <property type="match status" value="1"/>
</dbReference>
<dbReference type="InterPro" id="IPR001303">
    <property type="entry name" value="Aldolase_II/adducin_N"/>
</dbReference>
<dbReference type="SUPFAM" id="SSF53639">
    <property type="entry name" value="AraD/HMP-PK domain-like"/>
    <property type="match status" value="1"/>
</dbReference>
<gene>
    <name evidence="4" type="primary">otnC_5</name>
    <name evidence="4" type="ORF">SDC9_68205</name>
</gene>
<dbReference type="InterPro" id="IPR050197">
    <property type="entry name" value="Aldolase_class_II_sugar_metab"/>
</dbReference>
<evidence type="ECO:0000256" key="1">
    <source>
        <dbReference type="ARBA" id="ARBA00022723"/>
    </source>
</evidence>
<evidence type="ECO:0000256" key="2">
    <source>
        <dbReference type="ARBA" id="ARBA00023239"/>
    </source>
</evidence>
<reference evidence="4" key="1">
    <citation type="submission" date="2019-08" db="EMBL/GenBank/DDBJ databases">
        <authorList>
            <person name="Kucharzyk K."/>
            <person name="Murdoch R.W."/>
            <person name="Higgins S."/>
            <person name="Loffler F."/>
        </authorList>
    </citation>
    <scope>NUCLEOTIDE SEQUENCE</scope>
</reference>